<feature type="non-terminal residue" evidence="1">
    <location>
        <position position="1"/>
    </location>
</feature>
<evidence type="ECO:0000313" key="1">
    <source>
        <dbReference type="EMBL" id="CAF4969671.1"/>
    </source>
</evidence>
<keyword evidence="2" id="KW-1185">Reference proteome</keyword>
<dbReference type="InterPro" id="IPR008949">
    <property type="entry name" value="Isoprenoid_synthase_dom_sf"/>
</dbReference>
<organism evidence="1 2">
    <name type="scientific">Rotaria socialis</name>
    <dbReference type="NCBI Taxonomy" id="392032"/>
    <lineage>
        <taxon>Eukaryota</taxon>
        <taxon>Metazoa</taxon>
        <taxon>Spiralia</taxon>
        <taxon>Gnathifera</taxon>
        <taxon>Rotifera</taxon>
        <taxon>Eurotatoria</taxon>
        <taxon>Bdelloidea</taxon>
        <taxon>Philodinida</taxon>
        <taxon>Philodinidae</taxon>
        <taxon>Rotaria</taxon>
    </lineage>
</organism>
<dbReference type="EMBL" id="CAJOBP010098652">
    <property type="protein sequence ID" value="CAF4969671.1"/>
    <property type="molecule type" value="Genomic_DNA"/>
</dbReference>
<reference evidence="1" key="1">
    <citation type="submission" date="2021-02" db="EMBL/GenBank/DDBJ databases">
        <authorList>
            <person name="Nowell W R."/>
        </authorList>
    </citation>
    <scope>NUCLEOTIDE SEQUENCE</scope>
</reference>
<name>A0A821Z1K6_9BILA</name>
<feature type="non-terminal residue" evidence="1">
    <location>
        <position position="80"/>
    </location>
</feature>
<gene>
    <name evidence="1" type="ORF">UJA718_LOCUS48693</name>
</gene>
<accession>A0A821Z1K6</accession>
<dbReference type="AlphaFoldDB" id="A0A821Z1K6"/>
<dbReference type="Proteomes" id="UP000663873">
    <property type="component" value="Unassembled WGS sequence"/>
</dbReference>
<evidence type="ECO:0000313" key="2">
    <source>
        <dbReference type="Proteomes" id="UP000663873"/>
    </source>
</evidence>
<comment type="caution">
    <text evidence="1">The sequence shown here is derived from an EMBL/GenBank/DDBJ whole genome shotgun (WGS) entry which is preliminary data.</text>
</comment>
<protein>
    <submittedName>
        <fullName evidence="1">Uncharacterized protein</fullName>
    </submittedName>
</protein>
<sequence length="80" mass="9197">RTQDVELKRYCVQLLHEFGSIEYTRQACINLGKQVFDEIQALGGNSYLENIVQSLVEIFHNDSDSGNEQDMENNDKYPAN</sequence>
<proteinExistence type="predicted"/>
<dbReference type="Gene3D" id="1.10.600.10">
    <property type="entry name" value="Farnesyl Diphosphate Synthase"/>
    <property type="match status" value="1"/>
</dbReference>